<dbReference type="OMA" id="ACFCEPD"/>
<reference evidence="7" key="1">
    <citation type="submission" date="2012-12" db="EMBL/GenBank/DDBJ databases">
        <authorList>
            <person name="Hellsten U."/>
            <person name="Grimwood J."/>
            <person name="Chapman J.A."/>
            <person name="Shapiro H."/>
            <person name="Aerts A."/>
            <person name="Otillar R.P."/>
            <person name="Terry A.Y."/>
            <person name="Boore J.L."/>
            <person name="Simakov O."/>
            <person name="Marletaz F."/>
            <person name="Cho S.-J."/>
            <person name="Edsinger-Gonzales E."/>
            <person name="Havlak P."/>
            <person name="Kuo D.-H."/>
            <person name="Larsson T."/>
            <person name="Lv J."/>
            <person name="Arendt D."/>
            <person name="Savage R."/>
            <person name="Osoegawa K."/>
            <person name="de Jong P."/>
            <person name="Lindberg D.R."/>
            <person name="Seaver E.C."/>
            <person name="Weisblat D.A."/>
            <person name="Putnam N.H."/>
            <person name="Grigoriev I.V."/>
            <person name="Rokhsar D.S."/>
        </authorList>
    </citation>
    <scope>NUCLEOTIDE SEQUENCE</scope>
    <source>
        <strain evidence="7">I ESC-2004</strain>
    </source>
</reference>
<dbReference type="GO" id="GO:0006123">
    <property type="term" value="P:mitochondrial electron transport, cytochrome c to oxygen"/>
    <property type="evidence" value="ECO:0007669"/>
    <property type="project" value="InterPro"/>
</dbReference>
<evidence type="ECO:0000256" key="3">
    <source>
        <dbReference type="PIRSR" id="PIRSR602124-1"/>
    </source>
</evidence>
<sequence length="141" mass="15795">MASLLCRGLGQVARRTALISSARTCFEAPPVDPLKGKSASKDRSMPDGLGHTVGPERWELLTRSKGNTDPYEMNISEIKESSRDNPNLVPCTIETRIVGCICEEDSLTVNWMYLHQGESKRCECGHWFKLVPVDTSKYYTE</sequence>
<dbReference type="Proteomes" id="UP000014760">
    <property type="component" value="Unassembled WGS sequence"/>
</dbReference>
<dbReference type="Pfam" id="PF01215">
    <property type="entry name" value="COX5B"/>
    <property type="match status" value="1"/>
</dbReference>
<dbReference type="PROSITE" id="PS51359">
    <property type="entry name" value="COX5B_2"/>
    <property type="match status" value="1"/>
</dbReference>
<feature type="binding site" evidence="3">
    <location>
        <position position="100"/>
    </location>
    <ligand>
        <name>Zn(2+)</name>
        <dbReference type="ChEBI" id="CHEBI:29105"/>
    </ligand>
</feature>
<dbReference type="FunFam" id="2.60.11.10:FF:000004">
    <property type="entry name" value="Cytochrome c oxidase subunit 5B"/>
    <property type="match status" value="1"/>
</dbReference>
<protein>
    <recommendedName>
        <fullName evidence="8">Cytochrome c oxidase subunit 5B, mitochondrial</fullName>
    </recommendedName>
</protein>
<feature type="binding site" evidence="3">
    <location>
        <position position="102"/>
    </location>
    <ligand>
        <name>Zn(2+)</name>
        <dbReference type="ChEBI" id="CHEBI:29105"/>
    </ligand>
</feature>
<name>R7TZP2_CAPTE</name>
<dbReference type="EnsemblMetazoa" id="CapteT20548">
    <property type="protein sequence ID" value="CapteP20548"/>
    <property type="gene ID" value="CapteG20548"/>
</dbReference>
<dbReference type="STRING" id="283909.R7TZP2"/>
<dbReference type="GO" id="GO:0005740">
    <property type="term" value="C:mitochondrial envelope"/>
    <property type="evidence" value="ECO:0007669"/>
    <property type="project" value="InterPro"/>
</dbReference>
<keyword evidence="7" id="KW-1185">Reference proteome</keyword>
<accession>R7TZP2</accession>
<evidence type="ECO:0000313" key="5">
    <source>
        <dbReference type="EMBL" id="ELT99102.1"/>
    </source>
</evidence>
<evidence type="ECO:0000313" key="6">
    <source>
        <dbReference type="EnsemblMetazoa" id="CapteP20548"/>
    </source>
</evidence>
<dbReference type="EMBL" id="AMQN01001956">
    <property type="status" value="NOT_ANNOTATED_CDS"/>
    <property type="molecule type" value="Genomic_DNA"/>
</dbReference>
<keyword evidence="2 3" id="KW-0862">Zinc</keyword>
<dbReference type="SUPFAM" id="SSF57802">
    <property type="entry name" value="Rubredoxin-like"/>
    <property type="match status" value="1"/>
</dbReference>
<dbReference type="HOGENOM" id="CLU_127178_1_0_1"/>
<evidence type="ECO:0000256" key="4">
    <source>
        <dbReference type="SAM" id="MobiDB-lite"/>
    </source>
</evidence>
<feature type="binding site" evidence="3">
    <location>
        <position position="124"/>
    </location>
    <ligand>
        <name>Zn(2+)</name>
        <dbReference type="ChEBI" id="CHEBI:29105"/>
    </ligand>
</feature>
<feature type="region of interest" description="Disordered" evidence="4">
    <location>
        <begin position="33"/>
        <end position="54"/>
    </location>
</feature>
<reference evidence="5 7" key="2">
    <citation type="journal article" date="2013" name="Nature">
        <title>Insights into bilaterian evolution from three spiralian genomes.</title>
        <authorList>
            <person name="Simakov O."/>
            <person name="Marletaz F."/>
            <person name="Cho S.J."/>
            <person name="Edsinger-Gonzales E."/>
            <person name="Havlak P."/>
            <person name="Hellsten U."/>
            <person name="Kuo D.H."/>
            <person name="Larsson T."/>
            <person name="Lv J."/>
            <person name="Arendt D."/>
            <person name="Savage R."/>
            <person name="Osoegawa K."/>
            <person name="de Jong P."/>
            <person name="Grimwood J."/>
            <person name="Chapman J.A."/>
            <person name="Shapiro H."/>
            <person name="Aerts A."/>
            <person name="Otillar R.P."/>
            <person name="Terry A.Y."/>
            <person name="Boore J.L."/>
            <person name="Grigoriev I.V."/>
            <person name="Lindberg D.R."/>
            <person name="Seaver E.C."/>
            <person name="Weisblat D.A."/>
            <person name="Putnam N.H."/>
            <person name="Rokhsar D.S."/>
        </authorList>
    </citation>
    <scope>NUCLEOTIDE SEQUENCE</scope>
    <source>
        <strain evidence="5 7">I ESC-2004</strain>
    </source>
</reference>
<feature type="binding site" evidence="3">
    <location>
        <position position="122"/>
    </location>
    <ligand>
        <name>Zn(2+)</name>
        <dbReference type="ChEBI" id="CHEBI:29105"/>
    </ligand>
</feature>
<dbReference type="PANTHER" id="PTHR10122">
    <property type="entry name" value="CYTOCHROME C OXIDASE SUBUNIT 5B, MITOCHONDRIAL"/>
    <property type="match status" value="1"/>
</dbReference>
<evidence type="ECO:0000313" key="7">
    <source>
        <dbReference type="Proteomes" id="UP000014760"/>
    </source>
</evidence>
<dbReference type="FunCoup" id="R7TZP2">
    <property type="interactions" value="1120"/>
</dbReference>
<dbReference type="GO" id="GO:0046872">
    <property type="term" value="F:metal ion binding"/>
    <property type="evidence" value="ECO:0007669"/>
    <property type="project" value="UniProtKB-KW"/>
</dbReference>
<proteinExistence type="predicted"/>
<dbReference type="AlphaFoldDB" id="R7TZP2"/>
<organism evidence="5">
    <name type="scientific">Capitella teleta</name>
    <name type="common">Polychaete worm</name>
    <dbReference type="NCBI Taxonomy" id="283909"/>
    <lineage>
        <taxon>Eukaryota</taxon>
        <taxon>Metazoa</taxon>
        <taxon>Spiralia</taxon>
        <taxon>Lophotrochozoa</taxon>
        <taxon>Annelida</taxon>
        <taxon>Polychaeta</taxon>
        <taxon>Sedentaria</taxon>
        <taxon>Scolecida</taxon>
        <taxon>Capitellidae</taxon>
        <taxon>Capitella</taxon>
    </lineage>
</organism>
<reference evidence="6" key="3">
    <citation type="submission" date="2015-06" db="UniProtKB">
        <authorList>
            <consortium name="EnsemblMetazoa"/>
        </authorList>
    </citation>
    <scope>IDENTIFICATION</scope>
</reference>
<dbReference type="InterPro" id="IPR002124">
    <property type="entry name" value="Cyt_c_oxidase_su5b"/>
</dbReference>
<gene>
    <name evidence="5" type="ORF">CAPTEDRAFT_20548</name>
</gene>
<evidence type="ECO:0008006" key="8">
    <source>
        <dbReference type="Google" id="ProtNLM"/>
    </source>
</evidence>
<evidence type="ECO:0000256" key="1">
    <source>
        <dbReference type="ARBA" id="ARBA00022723"/>
    </source>
</evidence>
<dbReference type="Gene3D" id="2.60.11.10">
    <property type="entry name" value="Cytochrome c oxidase, subunit Vb"/>
    <property type="match status" value="1"/>
</dbReference>
<evidence type="ECO:0000256" key="2">
    <source>
        <dbReference type="ARBA" id="ARBA00022833"/>
    </source>
</evidence>
<dbReference type="GO" id="GO:0045277">
    <property type="term" value="C:respiratory chain complex IV"/>
    <property type="evidence" value="ECO:0007669"/>
    <property type="project" value="InterPro"/>
</dbReference>
<dbReference type="OrthoDB" id="10249250at2759"/>
<dbReference type="EMBL" id="KB307198">
    <property type="protein sequence ID" value="ELT99102.1"/>
    <property type="molecule type" value="Genomic_DNA"/>
</dbReference>
<dbReference type="InterPro" id="IPR036972">
    <property type="entry name" value="Cyt_c_oxidase_su5b_sf"/>
</dbReference>
<dbReference type="PANTHER" id="PTHR10122:SF0">
    <property type="entry name" value="CYTOCHROME C OXIDASE SUBUNIT 5B, ISOFORM A-RELATED"/>
    <property type="match status" value="1"/>
</dbReference>
<keyword evidence="1 3" id="KW-0479">Metal-binding</keyword>